<dbReference type="SMART" id="SM00175">
    <property type="entry name" value="RAB"/>
    <property type="match status" value="1"/>
</dbReference>
<reference evidence="12 13" key="1">
    <citation type="submission" date="2017-12" db="EMBL/GenBank/DDBJ databases">
        <authorList>
            <person name="Pombert J.-F."/>
            <person name="Haag K.L."/>
            <person name="Ebert D."/>
        </authorList>
    </citation>
    <scope>NUCLEOTIDE SEQUENCE [LARGE SCALE GENOMIC DNA]</scope>
    <source>
        <strain evidence="11">BE-OM-2</strain>
        <strain evidence="10">IL-BN-2</strain>
    </source>
</reference>
<dbReference type="Pfam" id="PF00071">
    <property type="entry name" value="Ras"/>
    <property type="match status" value="1"/>
</dbReference>
<dbReference type="GO" id="GO:0005525">
    <property type="term" value="F:GTP binding"/>
    <property type="evidence" value="ECO:0007669"/>
    <property type="project" value="UniProtKB-KW"/>
</dbReference>
<dbReference type="Gene3D" id="3.40.50.300">
    <property type="entry name" value="P-loop containing nucleotide triphosphate hydrolases"/>
    <property type="match status" value="1"/>
</dbReference>
<comment type="caution">
    <text evidence="11">The sequence shown here is derived from an EMBL/GenBank/DDBJ whole genome shotgun (WGS) entry which is preliminary data.</text>
</comment>
<evidence type="ECO:0000256" key="5">
    <source>
        <dbReference type="ARBA" id="ARBA00022741"/>
    </source>
</evidence>
<keyword evidence="9" id="KW-0636">Prenylation</keyword>
<proteinExistence type="inferred from homology"/>
<name>A0A4Q9LJH4_9MICR</name>
<dbReference type="EMBL" id="PITI01000275">
    <property type="protein sequence ID" value="TBU07431.1"/>
    <property type="molecule type" value="Genomic_DNA"/>
</dbReference>
<dbReference type="VEuPathDB" id="MicrosporidiaDB:CWI39_0456p0020"/>
<keyword evidence="7" id="KW-0472">Membrane</keyword>
<dbReference type="GO" id="GO:0003924">
    <property type="term" value="F:GTPase activity"/>
    <property type="evidence" value="ECO:0007669"/>
    <property type="project" value="InterPro"/>
</dbReference>
<dbReference type="PROSITE" id="PS51419">
    <property type="entry name" value="RAB"/>
    <property type="match status" value="1"/>
</dbReference>
<dbReference type="PROSITE" id="PS51421">
    <property type="entry name" value="RAS"/>
    <property type="match status" value="1"/>
</dbReference>
<comment type="subcellular location">
    <subcellularLocation>
        <location evidence="1">Cell membrane</location>
        <topology evidence="1">Lipid-anchor</topology>
        <orientation evidence="1">Cytoplasmic side</orientation>
    </subcellularLocation>
</comment>
<dbReference type="InterPro" id="IPR001806">
    <property type="entry name" value="Small_GTPase"/>
</dbReference>
<dbReference type="FunFam" id="3.40.50.300:FF:000983">
    <property type="entry name" value="Rho family GTPase"/>
    <property type="match status" value="1"/>
</dbReference>
<organism evidence="11 12">
    <name type="scientific">Hamiltosporidium magnivora</name>
    <dbReference type="NCBI Taxonomy" id="148818"/>
    <lineage>
        <taxon>Eukaryota</taxon>
        <taxon>Fungi</taxon>
        <taxon>Fungi incertae sedis</taxon>
        <taxon>Microsporidia</taxon>
        <taxon>Dubosqiidae</taxon>
        <taxon>Hamiltosporidium</taxon>
    </lineage>
</organism>
<dbReference type="AlphaFoldDB" id="A0A4Q9LJH4"/>
<dbReference type="NCBIfam" id="TIGR00231">
    <property type="entry name" value="small_GTP"/>
    <property type="match status" value="1"/>
</dbReference>
<evidence type="ECO:0000256" key="3">
    <source>
        <dbReference type="ARBA" id="ARBA00022475"/>
    </source>
</evidence>
<evidence type="ECO:0000256" key="4">
    <source>
        <dbReference type="ARBA" id="ARBA00022481"/>
    </source>
</evidence>
<keyword evidence="3" id="KW-1003">Cell membrane</keyword>
<accession>A0A4Q9LJH4</accession>
<evidence type="ECO:0000313" key="10">
    <source>
        <dbReference type="EMBL" id="TBU06611.1"/>
    </source>
</evidence>
<evidence type="ECO:0000256" key="1">
    <source>
        <dbReference type="ARBA" id="ARBA00004342"/>
    </source>
</evidence>
<evidence type="ECO:0000256" key="9">
    <source>
        <dbReference type="ARBA" id="ARBA00023289"/>
    </source>
</evidence>
<sequence>MSSLKCVIVGDGGVGKTWLITTFITNESPQAYLPTVFDNFTATIQYKNKRHVLSLWDTSGQEEYSQLRALSYPQTDVFILCYAVNNVVSFNNIKAKWYCELKQFNKPILLVATKVDTRTNNTNNDMVTPEKGIDLQKKLHINDFIECSALKKTKIKEVFEKAIECTYKSKKRSSFFSSCFGCCCHKTAVKN</sequence>
<dbReference type="InterPro" id="IPR005225">
    <property type="entry name" value="Small_GTP-bd"/>
</dbReference>
<protein>
    <submittedName>
        <fullName evidence="11">Small Rho-like GTP-binding protein</fullName>
    </submittedName>
</protein>
<dbReference type="SMART" id="SM00173">
    <property type="entry name" value="RAS"/>
    <property type="match status" value="1"/>
</dbReference>
<keyword evidence="8" id="KW-0449">Lipoprotein</keyword>
<dbReference type="STRING" id="148818.A0A4Q9LJH4"/>
<evidence type="ECO:0000313" key="12">
    <source>
        <dbReference type="Proteomes" id="UP000291404"/>
    </source>
</evidence>
<dbReference type="Proteomes" id="UP000293045">
    <property type="component" value="Unassembled WGS sequence"/>
</dbReference>
<gene>
    <name evidence="11" type="ORF">CWI36_0275p0020</name>
    <name evidence="10" type="ORF">CWI39_0456p0020</name>
</gene>
<evidence type="ECO:0000313" key="11">
    <source>
        <dbReference type="EMBL" id="TBU07431.1"/>
    </source>
</evidence>
<dbReference type="CDD" id="cd00157">
    <property type="entry name" value="Rho"/>
    <property type="match status" value="1"/>
</dbReference>
<dbReference type="PRINTS" id="PR00449">
    <property type="entry name" value="RASTRNSFRMNG"/>
</dbReference>
<evidence type="ECO:0000256" key="8">
    <source>
        <dbReference type="ARBA" id="ARBA00023288"/>
    </source>
</evidence>
<dbReference type="Proteomes" id="UP000291404">
    <property type="component" value="Unassembled WGS sequence"/>
</dbReference>
<dbReference type="VEuPathDB" id="MicrosporidiaDB:CWI36_0275p0020"/>
<evidence type="ECO:0000256" key="6">
    <source>
        <dbReference type="ARBA" id="ARBA00023134"/>
    </source>
</evidence>
<dbReference type="InterPro" id="IPR003578">
    <property type="entry name" value="Small_GTPase_Rho"/>
</dbReference>
<keyword evidence="5" id="KW-0547">Nucleotide-binding</keyword>
<dbReference type="PROSITE" id="PS51420">
    <property type="entry name" value="RHO"/>
    <property type="match status" value="1"/>
</dbReference>
<dbReference type="InterPro" id="IPR027417">
    <property type="entry name" value="P-loop_NTPase"/>
</dbReference>
<keyword evidence="4" id="KW-0488">Methylation</keyword>
<comment type="similarity">
    <text evidence="2">Belongs to the small GTPase superfamily. Rho family.</text>
</comment>
<dbReference type="EMBL" id="PIXR01000456">
    <property type="protein sequence ID" value="TBU06611.1"/>
    <property type="molecule type" value="Genomic_DNA"/>
</dbReference>
<dbReference type="SUPFAM" id="SSF52540">
    <property type="entry name" value="P-loop containing nucleoside triphosphate hydrolases"/>
    <property type="match status" value="1"/>
</dbReference>
<evidence type="ECO:0000256" key="2">
    <source>
        <dbReference type="ARBA" id="ARBA00010142"/>
    </source>
</evidence>
<keyword evidence="6" id="KW-0342">GTP-binding</keyword>
<keyword evidence="12" id="KW-1185">Reference proteome</keyword>
<dbReference type="GO" id="GO:0007264">
    <property type="term" value="P:small GTPase-mediated signal transduction"/>
    <property type="evidence" value="ECO:0007669"/>
    <property type="project" value="InterPro"/>
</dbReference>
<dbReference type="PANTHER" id="PTHR24072">
    <property type="entry name" value="RHO FAMILY GTPASE"/>
    <property type="match status" value="1"/>
</dbReference>
<dbReference type="GO" id="GO:0005886">
    <property type="term" value="C:plasma membrane"/>
    <property type="evidence" value="ECO:0007669"/>
    <property type="project" value="UniProtKB-SubCell"/>
</dbReference>
<evidence type="ECO:0000256" key="7">
    <source>
        <dbReference type="ARBA" id="ARBA00023136"/>
    </source>
</evidence>
<dbReference type="SMART" id="SM00174">
    <property type="entry name" value="RHO"/>
    <property type="match status" value="1"/>
</dbReference>
<evidence type="ECO:0000313" key="13">
    <source>
        <dbReference type="Proteomes" id="UP000293045"/>
    </source>
</evidence>